<keyword evidence="3" id="KW-0804">Transcription</keyword>
<proteinExistence type="predicted"/>
<accession>A0A0S2M170</accession>
<dbReference type="PANTHER" id="PTHR30136:SF24">
    <property type="entry name" value="HTH-TYPE TRANSCRIPTIONAL REPRESSOR ALLR"/>
    <property type="match status" value="1"/>
</dbReference>
<organism evidence="6 7">
    <name type="scientific">Arthrobacter alpinus</name>
    <dbReference type="NCBI Taxonomy" id="656366"/>
    <lineage>
        <taxon>Bacteria</taxon>
        <taxon>Bacillati</taxon>
        <taxon>Actinomycetota</taxon>
        <taxon>Actinomycetes</taxon>
        <taxon>Micrococcales</taxon>
        <taxon>Micrococcaceae</taxon>
        <taxon>Arthrobacter</taxon>
    </lineage>
</organism>
<dbReference type="InterPro" id="IPR036388">
    <property type="entry name" value="WH-like_DNA-bd_sf"/>
</dbReference>
<evidence type="ECO:0008006" key="8">
    <source>
        <dbReference type="Google" id="ProtNLM"/>
    </source>
</evidence>
<dbReference type="Pfam" id="PF01614">
    <property type="entry name" value="IclR_C"/>
    <property type="match status" value="1"/>
</dbReference>
<keyword evidence="2" id="KW-0238">DNA-binding</keyword>
<evidence type="ECO:0000313" key="6">
    <source>
        <dbReference type="EMBL" id="ALO67232.1"/>
    </source>
</evidence>
<dbReference type="Proteomes" id="UP000059574">
    <property type="component" value="Chromosome"/>
</dbReference>
<dbReference type="SMART" id="SM00346">
    <property type="entry name" value="HTH_ICLR"/>
    <property type="match status" value="1"/>
</dbReference>
<evidence type="ECO:0000259" key="5">
    <source>
        <dbReference type="PROSITE" id="PS51078"/>
    </source>
</evidence>
<dbReference type="Pfam" id="PF09339">
    <property type="entry name" value="HTH_IclR"/>
    <property type="match status" value="1"/>
</dbReference>
<dbReference type="Gene3D" id="3.30.450.40">
    <property type="match status" value="1"/>
</dbReference>
<feature type="domain" description="HTH iclR-type" evidence="4">
    <location>
        <begin position="8"/>
        <end position="69"/>
    </location>
</feature>
<dbReference type="GO" id="GO:0003677">
    <property type="term" value="F:DNA binding"/>
    <property type="evidence" value="ECO:0007669"/>
    <property type="project" value="UniProtKB-KW"/>
</dbReference>
<name>A0A0S2M170_9MICC</name>
<reference evidence="7" key="1">
    <citation type="submission" date="2015-11" db="EMBL/GenBank/DDBJ databases">
        <authorList>
            <person name="Kumar R."/>
            <person name="Singh D."/>
            <person name="Swarnkar M.K."/>
            <person name="Singh A.K."/>
            <person name="Kumar S."/>
        </authorList>
    </citation>
    <scope>NUCLEOTIDE SEQUENCE [LARGE SCALE GENOMIC DNA]</scope>
    <source>
        <strain evidence="7">ERGS4:06</strain>
    </source>
</reference>
<dbReference type="Gene3D" id="1.10.10.10">
    <property type="entry name" value="Winged helix-like DNA-binding domain superfamily/Winged helix DNA-binding domain"/>
    <property type="match status" value="1"/>
</dbReference>
<dbReference type="AlphaFoldDB" id="A0A0S2M170"/>
<dbReference type="SUPFAM" id="SSF46785">
    <property type="entry name" value="Winged helix' DNA-binding domain"/>
    <property type="match status" value="1"/>
</dbReference>
<dbReference type="InterPro" id="IPR014757">
    <property type="entry name" value="Tscrpt_reg_IclR_C"/>
</dbReference>
<feature type="domain" description="IclR-ED" evidence="5">
    <location>
        <begin position="70"/>
        <end position="248"/>
    </location>
</feature>
<dbReference type="GO" id="GO:0045892">
    <property type="term" value="P:negative regulation of DNA-templated transcription"/>
    <property type="evidence" value="ECO:0007669"/>
    <property type="project" value="TreeGrafter"/>
</dbReference>
<dbReference type="InterPro" id="IPR036390">
    <property type="entry name" value="WH_DNA-bd_sf"/>
</dbReference>
<dbReference type="EMBL" id="CP013200">
    <property type="protein sequence ID" value="ALO67232.1"/>
    <property type="molecule type" value="Genomic_DNA"/>
</dbReference>
<dbReference type="SUPFAM" id="SSF55781">
    <property type="entry name" value="GAF domain-like"/>
    <property type="match status" value="1"/>
</dbReference>
<keyword evidence="1" id="KW-0805">Transcription regulation</keyword>
<sequence length="258" mass="27576">MEKTPASRSVTGRAFTVLDTFSPEYRRQSLSSIARRAGLPLTTAHRLVHDLEQQEALVRGADGDYEIGRKIWALGTLASVHAELRELALPYMGDIYGLGNDAVQLGVVDGLRCLIVDRIAGSRTMKVLSKPGSRLPMHATGVGKVLLAYGGPELNEAAFAALDRFTEQTITDAQALKEQLQTIKAHGYAITYAELIEGATSVAVPVRGKAGRVIAALGVILPSTYADPRRMVPVLQVTAAALSKKLLDLGLGAPSQLH</sequence>
<dbReference type="GO" id="GO:0003700">
    <property type="term" value="F:DNA-binding transcription factor activity"/>
    <property type="evidence" value="ECO:0007669"/>
    <property type="project" value="TreeGrafter"/>
</dbReference>
<dbReference type="InterPro" id="IPR029016">
    <property type="entry name" value="GAF-like_dom_sf"/>
</dbReference>
<dbReference type="PANTHER" id="PTHR30136">
    <property type="entry name" value="HELIX-TURN-HELIX TRANSCRIPTIONAL REGULATOR, ICLR FAMILY"/>
    <property type="match status" value="1"/>
</dbReference>
<dbReference type="InterPro" id="IPR050707">
    <property type="entry name" value="HTH_MetabolicPath_Reg"/>
</dbReference>
<dbReference type="PROSITE" id="PS51077">
    <property type="entry name" value="HTH_ICLR"/>
    <property type="match status" value="1"/>
</dbReference>
<protein>
    <recommendedName>
        <fullName evidence="8">IclR family transcriptional regulator</fullName>
    </recommendedName>
</protein>
<dbReference type="InterPro" id="IPR005471">
    <property type="entry name" value="Tscrpt_reg_IclR_N"/>
</dbReference>
<evidence type="ECO:0000256" key="1">
    <source>
        <dbReference type="ARBA" id="ARBA00023015"/>
    </source>
</evidence>
<evidence type="ECO:0000259" key="4">
    <source>
        <dbReference type="PROSITE" id="PS51077"/>
    </source>
</evidence>
<dbReference type="RefSeq" id="WP_062289634.1">
    <property type="nucleotide sequence ID" value="NZ_CP013200.1"/>
</dbReference>
<dbReference type="PROSITE" id="PS51078">
    <property type="entry name" value="ICLR_ED"/>
    <property type="match status" value="1"/>
</dbReference>
<evidence type="ECO:0000256" key="3">
    <source>
        <dbReference type="ARBA" id="ARBA00023163"/>
    </source>
</evidence>
<evidence type="ECO:0000313" key="7">
    <source>
        <dbReference type="Proteomes" id="UP000059574"/>
    </source>
</evidence>
<evidence type="ECO:0000256" key="2">
    <source>
        <dbReference type="ARBA" id="ARBA00023125"/>
    </source>
</evidence>
<reference evidence="6 7" key="2">
    <citation type="journal article" date="2016" name="J. Biotechnol.">
        <title>Complete genome sequence of Arthrobacter alpinus ERGS4:06, a yellow pigmented bacterium tolerant to cold and radiations isolated from Sikkim Himalaya.</title>
        <authorList>
            <person name="Kumar R."/>
            <person name="Singh D."/>
            <person name="Swarnkar M.K."/>
            <person name="Singh A.K."/>
            <person name="Kumar S."/>
        </authorList>
    </citation>
    <scope>NUCLEOTIDE SEQUENCE [LARGE SCALE GENOMIC DNA]</scope>
    <source>
        <strain evidence="6 7">ERGS4:06</strain>
    </source>
</reference>
<gene>
    <name evidence="6" type="ORF">AS189_12880</name>
</gene>
<dbReference type="OrthoDB" id="4068713at2"/>